<name>A0A8S5VEG1_9CAUD</name>
<keyword evidence="3" id="KW-0378">Hydrolase</keyword>
<evidence type="ECO:0000313" key="5">
    <source>
        <dbReference type="EMBL" id="DAG05023.1"/>
    </source>
</evidence>
<keyword evidence="2" id="KW-0645">Protease</keyword>
<sequence>MTGFGKEWYYLIGIKVRNNGLTVDGHAGYAEPGKDIVCAAVTALTQTLIKSIEELTDDEIEYRISPGRVDINHRNLSEKSKTLVDSFFIGICQVADEFPEYVRVL</sequence>
<organism evidence="5">
    <name type="scientific">Siphoviridae sp. ctuy39</name>
    <dbReference type="NCBI Taxonomy" id="2825719"/>
    <lineage>
        <taxon>Viruses</taxon>
        <taxon>Duplodnaviria</taxon>
        <taxon>Heunggongvirae</taxon>
        <taxon>Uroviricota</taxon>
        <taxon>Caudoviricetes</taxon>
    </lineage>
</organism>
<evidence type="ECO:0000256" key="1">
    <source>
        <dbReference type="ARBA" id="ARBA00022517"/>
    </source>
</evidence>
<accession>A0A8S5VEG1</accession>
<dbReference type="GO" id="GO:0006508">
    <property type="term" value="P:proteolysis"/>
    <property type="evidence" value="ECO:0007669"/>
    <property type="project" value="UniProtKB-KW"/>
</dbReference>
<dbReference type="InterPro" id="IPR007422">
    <property type="entry name" value="Peptidase_Prp"/>
</dbReference>
<evidence type="ECO:0000256" key="3">
    <source>
        <dbReference type="ARBA" id="ARBA00022801"/>
    </source>
</evidence>
<dbReference type="EMBL" id="BK016249">
    <property type="protein sequence ID" value="DAG05023.1"/>
    <property type="molecule type" value="Genomic_DNA"/>
</dbReference>
<keyword evidence="4" id="KW-0788">Thiol protease</keyword>
<dbReference type="GO" id="GO:0008234">
    <property type="term" value="F:cysteine-type peptidase activity"/>
    <property type="evidence" value="ECO:0007669"/>
    <property type="project" value="UniProtKB-KW"/>
</dbReference>
<dbReference type="Gene3D" id="3.30.70.1490">
    <property type="entry name" value="Cysteine protease Prp"/>
    <property type="match status" value="1"/>
</dbReference>
<dbReference type="Pfam" id="PF04327">
    <property type="entry name" value="Peptidase_Prp"/>
    <property type="match status" value="1"/>
</dbReference>
<keyword evidence="1" id="KW-0690">Ribosome biogenesis</keyword>
<dbReference type="InterPro" id="IPR036764">
    <property type="entry name" value="Peptidase_Prp_sf"/>
</dbReference>
<dbReference type="SUPFAM" id="SSF118010">
    <property type="entry name" value="TM1457-like"/>
    <property type="match status" value="1"/>
</dbReference>
<dbReference type="GO" id="GO:0042254">
    <property type="term" value="P:ribosome biogenesis"/>
    <property type="evidence" value="ECO:0007669"/>
    <property type="project" value="UniProtKB-KW"/>
</dbReference>
<dbReference type="CDD" id="cd16332">
    <property type="entry name" value="Prp-like"/>
    <property type="match status" value="1"/>
</dbReference>
<proteinExistence type="predicted"/>
<evidence type="ECO:0000256" key="2">
    <source>
        <dbReference type="ARBA" id="ARBA00022670"/>
    </source>
</evidence>
<dbReference type="PANTHER" id="PTHR39178">
    <property type="entry name" value="HYPOTHETICAL RIBOSOME-ASSOCIATED PROTEIN"/>
    <property type="match status" value="1"/>
</dbReference>
<dbReference type="PANTHER" id="PTHR39178:SF1">
    <property type="entry name" value="RIBOSOMAL-PROCESSING CYSTEINE PROTEASE PRP"/>
    <property type="match status" value="1"/>
</dbReference>
<evidence type="ECO:0000256" key="4">
    <source>
        <dbReference type="ARBA" id="ARBA00022807"/>
    </source>
</evidence>
<reference evidence="5" key="1">
    <citation type="journal article" date="2021" name="Proc. Natl. Acad. Sci. U.S.A.">
        <title>A Catalog of Tens of Thousands of Viruses from Human Metagenomes Reveals Hidden Associations with Chronic Diseases.</title>
        <authorList>
            <person name="Tisza M.J."/>
            <person name="Buck C.B."/>
        </authorList>
    </citation>
    <scope>NUCLEOTIDE SEQUENCE</scope>
    <source>
        <strain evidence="5">Ctuy39</strain>
    </source>
</reference>
<protein>
    <submittedName>
        <fullName evidence="5">YsxB-like protein</fullName>
    </submittedName>
</protein>